<dbReference type="InterPro" id="IPR052168">
    <property type="entry name" value="Cytochrome_b561_oxidase"/>
</dbReference>
<evidence type="ECO:0000256" key="10">
    <source>
        <dbReference type="ARBA" id="ARBA00023004"/>
    </source>
</evidence>
<dbReference type="GO" id="GO:0005886">
    <property type="term" value="C:plasma membrane"/>
    <property type="evidence" value="ECO:0007669"/>
    <property type="project" value="UniProtKB-SubCell"/>
</dbReference>
<name>A0A2W5SHD8_CERSP</name>
<organism evidence="15 16">
    <name type="scientific">Cereibacter sphaeroides</name>
    <name type="common">Rhodobacter sphaeroides</name>
    <dbReference type="NCBI Taxonomy" id="1063"/>
    <lineage>
        <taxon>Bacteria</taxon>
        <taxon>Pseudomonadati</taxon>
        <taxon>Pseudomonadota</taxon>
        <taxon>Alphaproteobacteria</taxon>
        <taxon>Rhodobacterales</taxon>
        <taxon>Paracoccaceae</taxon>
        <taxon>Cereibacter</taxon>
    </lineage>
</organism>
<reference evidence="15 16" key="1">
    <citation type="submission" date="2017-08" db="EMBL/GenBank/DDBJ databases">
        <title>Infants hospitalized years apart are colonized by the same room-sourced microbial strains.</title>
        <authorList>
            <person name="Brooks B."/>
            <person name="Olm M.R."/>
            <person name="Firek B.A."/>
            <person name="Baker R."/>
            <person name="Thomas B.C."/>
            <person name="Morowitz M.J."/>
            <person name="Banfield J.F."/>
        </authorList>
    </citation>
    <scope>NUCLEOTIDE SEQUENCE [LARGE SCALE GENOMIC DNA]</scope>
    <source>
        <strain evidence="15">S2_003_000_R2_11</strain>
    </source>
</reference>
<dbReference type="PANTHER" id="PTHR30529:SF1">
    <property type="entry name" value="CYTOCHROME B561 HOMOLOG 2"/>
    <property type="match status" value="1"/>
</dbReference>
<evidence type="ECO:0000256" key="11">
    <source>
        <dbReference type="ARBA" id="ARBA00023136"/>
    </source>
</evidence>
<evidence type="ECO:0000256" key="13">
    <source>
        <dbReference type="SAM" id="Phobius"/>
    </source>
</evidence>
<dbReference type="GO" id="GO:0022904">
    <property type="term" value="P:respiratory electron transport chain"/>
    <property type="evidence" value="ECO:0007669"/>
    <property type="project" value="InterPro"/>
</dbReference>
<keyword evidence="8" id="KW-0249">Electron transport</keyword>
<dbReference type="GO" id="GO:0009055">
    <property type="term" value="F:electron transfer activity"/>
    <property type="evidence" value="ECO:0007669"/>
    <property type="project" value="InterPro"/>
</dbReference>
<keyword evidence="9 13" id="KW-1133">Transmembrane helix</keyword>
<feature type="transmembrane region" description="Helical" evidence="13">
    <location>
        <begin position="141"/>
        <end position="163"/>
    </location>
</feature>
<keyword evidence="4" id="KW-1003">Cell membrane</keyword>
<evidence type="ECO:0000313" key="15">
    <source>
        <dbReference type="EMBL" id="PZR00243.1"/>
    </source>
</evidence>
<evidence type="ECO:0000256" key="5">
    <source>
        <dbReference type="ARBA" id="ARBA00022617"/>
    </source>
</evidence>
<dbReference type="GO" id="GO:0046872">
    <property type="term" value="F:metal ion binding"/>
    <property type="evidence" value="ECO:0007669"/>
    <property type="project" value="UniProtKB-KW"/>
</dbReference>
<proteinExistence type="inferred from homology"/>
<dbReference type="GO" id="GO:0020037">
    <property type="term" value="F:heme binding"/>
    <property type="evidence" value="ECO:0007669"/>
    <property type="project" value="TreeGrafter"/>
</dbReference>
<feature type="transmembrane region" description="Helical" evidence="13">
    <location>
        <begin position="12"/>
        <end position="33"/>
    </location>
</feature>
<sequence>MTWRNTPDSFGLFTRVIHWTMALAIIGMLALGTRLANMQPGLSNLWLYSLHKSIGLILLTLVVIRLVWHRISPPPTPQGDPSAALQRLARATHWLIYALLVAIPLSGWIASSASGIDVMFFDRWVIPPVAPVSEAWENAGWAAHRILTKVLMAVILLHIAGALKRQIEGDGTLTRMWRGTR</sequence>
<evidence type="ECO:0000256" key="2">
    <source>
        <dbReference type="ARBA" id="ARBA00004651"/>
    </source>
</evidence>
<comment type="cofactor">
    <cofactor evidence="1">
        <name>heme b</name>
        <dbReference type="ChEBI" id="CHEBI:60344"/>
    </cofactor>
</comment>
<evidence type="ECO:0000256" key="9">
    <source>
        <dbReference type="ARBA" id="ARBA00022989"/>
    </source>
</evidence>
<dbReference type="InterPro" id="IPR011577">
    <property type="entry name" value="Cyt_b561_bac/Ni-Hgenase"/>
</dbReference>
<comment type="subcellular location">
    <subcellularLocation>
        <location evidence="2">Cell membrane</location>
        <topology evidence="2">Multi-pass membrane protein</topology>
    </subcellularLocation>
</comment>
<comment type="similarity">
    <text evidence="12">Belongs to the cytochrome b561 family.</text>
</comment>
<evidence type="ECO:0000256" key="12">
    <source>
        <dbReference type="ARBA" id="ARBA00037975"/>
    </source>
</evidence>
<dbReference type="InterPro" id="IPR016174">
    <property type="entry name" value="Di-haem_cyt_TM"/>
</dbReference>
<dbReference type="Proteomes" id="UP000248975">
    <property type="component" value="Unassembled WGS sequence"/>
</dbReference>
<dbReference type="AlphaFoldDB" id="A0A2W5SHD8"/>
<keyword evidence="5" id="KW-0349">Heme</keyword>
<keyword evidence="7" id="KW-0479">Metal-binding</keyword>
<dbReference type="Gene3D" id="1.20.950.20">
    <property type="entry name" value="Transmembrane di-heme cytochromes, Chain C"/>
    <property type="match status" value="1"/>
</dbReference>
<dbReference type="SUPFAM" id="SSF81342">
    <property type="entry name" value="Transmembrane di-heme cytochromes"/>
    <property type="match status" value="1"/>
</dbReference>
<evidence type="ECO:0000256" key="4">
    <source>
        <dbReference type="ARBA" id="ARBA00022475"/>
    </source>
</evidence>
<evidence type="ECO:0000259" key="14">
    <source>
        <dbReference type="Pfam" id="PF01292"/>
    </source>
</evidence>
<accession>A0A2W5SHD8</accession>
<keyword evidence="10" id="KW-0408">Iron</keyword>
<dbReference type="EMBL" id="QFQS01000001">
    <property type="protein sequence ID" value="PZR00243.1"/>
    <property type="molecule type" value="Genomic_DNA"/>
</dbReference>
<evidence type="ECO:0000256" key="7">
    <source>
        <dbReference type="ARBA" id="ARBA00022723"/>
    </source>
</evidence>
<keyword evidence="6 13" id="KW-0812">Transmembrane</keyword>
<comment type="caution">
    <text evidence="15">The sequence shown here is derived from an EMBL/GenBank/DDBJ whole genome shotgun (WGS) entry which is preliminary data.</text>
</comment>
<keyword evidence="11 13" id="KW-0472">Membrane</keyword>
<evidence type="ECO:0000256" key="6">
    <source>
        <dbReference type="ARBA" id="ARBA00022692"/>
    </source>
</evidence>
<feature type="transmembrane region" description="Helical" evidence="13">
    <location>
        <begin position="45"/>
        <end position="68"/>
    </location>
</feature>
<feature type="transmembrane region" description="Helical" evidence="13">
    <location>
        <begin position="94"/>
        <end position="121"/>
    </location>
</feature>
<evidence type="ECO:0000256" key="1">
    <source>
        <dbReference type="ARBA" id="ARBA00001970"/>
    </source>
</evidence>
<evidence type="ECO:0000256" key="3">
    <source>
        <dbReference type="ARBA" id="ARBA00022448"/>
    </source>
</evidence>
<dbReference type="PANTHER" id="PTHR30529">
    <property type="entry name" value="CYTOCHROME B561"/>
    <property type="match status" value="1"/>
</dbReference>
<protein>
    <submittedName>
        <fullName evidence="15">Cytochrome B</fullName>
    </submittedName>
</protein>
<evidence type="ECO:0000256" key="8">
    <source>
        <dbReference type="ARBA" id="ARBA00022982"/>
    </source>
</evidence>
<gene>
    <name evidence="15" type="ORF">DI533_06555</name>
</gene>
<dbReference type="Pfam" id="PF01292">
    <property type="entry name" value="Ni_hydr_CYTB"/>
    <property type="match status" value="1"/>
</dbReference>
<evidence type="ECO:0000313" key="16">
    <source>
        <dbReference type="Proteomes" id="UP000248975"/>
    </source>
</evidence>
<keyword evidence="3" id="KW-0813">Transport</keyword>
<feature type="domain" description="Cytochrome b561 bacterial/Ni-hydrogenase" evidence="14">
    <location>
        <begin position="10"/>
        <end position="179"/>
    </location>
</feature>